<dbReference type="AlphaFoldDB" id="A0AAE0KGQ1"/>
<accession>A0AAE0KGQ1</accession>
<name>A0AAE0KGQ1_9PEZI</name>
<evidence type="ECO:0000313" key="3">
    <source>
        <dbReference type="Proteomes" id="UP001287356"/>
    </source>
</evidence>
<feature type="region of interest" description="Disordered" evidence="1">
    <location>
        <begin position="1"/>
        <end position="24"/>
    </location>
</feature>
<evidence type="ECO:0000256" key="1">
    <source>
        <dbReference type="SAM" id="MobiDB-lite"/>
    </source>
</evidence>
<feature type="compositionally biased region" description="Basic and acidic residues" evidence="1">
    <location>
        <begin position="10"/>
        <end position="21"/>
    </location>
</feature>
<reference evidence="2" key="1">
    <citation type="journal article" date="2023" name="Mol. Phylogenet. Evol.">
        <title>Genome-scale phylogeny and comparative genomics of the fungal order Sordariales.</title>
        <authorList>
            <person name="Hensen N."/>
            <person name="Bonometti L."/>
            <person name="Westerberg I."/>
            <person name="Brannstrom I.O."/>
            <person name="Guillou S."/>
            <person name="Cros-Aarteil S."/>
            <person name="Calhoun S."/>
            <person name="Haridas S."/>
            <person name="Kuo A."/>
            <person name="Mondo S."/>
            <person name="Pangilinan J."/>
            <person name="Riley R."/>
            <person name="LaButti K."/>
            <person name="Andreopoulos B."/>
            <person name="Lipzen A."/>
            <person name="Chen C."/>
            <person name="Yan M."/>
            <person name="Daum C."/>
            <person name="Ng V."/>
            <person name="Clum A."/>
            <person name="Steindorff A."/>
            <person name="Ohm R.A."/>
            <person name="Martin F."/>
            <person name="Silar P."/>
            <person name="Natvig D.O."/>
            <person name="Lalanne C."/>
            <person name="Gautier V."/>
            <person name="Ament-Velasquez S.L."/>
            <person name="Kruys A."/>
            <person name="Hutchinson M.I."/>
            <person name="Powell A.J."/>
            <person name="Barry K."/>
            <person name="Miller A.N."/>
            <person name="Grigoriev I.V."/>
            <person name="Debuchy R."/>
            <person name="Gladieux P."/>
            <person name="Hiltunen Thoren M."/>
            <person name="Johannesson H."/>
        </authorList>
    </citation>
    <scope>NUCLEOTIDE SEQUENCE</scope>
    <source>
        <strain evidence="2">CBS 958.72</strain>
    </source>
</reference>
<feature type="compositionally biased region" description="Low complexity" evidence="1">
    <location>
        <begin position="274"/>
        <end position="283"/>
    </location>
</feature>
<keyword evidence="3" id="KW-1185">Reference proteome</keyword>
<evidence type="ECO:0000313" key="2">
    <source>
        <dbReference type="EMBL" id="KAK3375817.1"/>
    </source>
</evidence>
<comment type="caution">
    <text evidence="2">The sequence shown here is derived from an EMBL/GenBank/DDBJ whole genome shotgun (WGS) entry which is preliminary data.</text>
</comment>
<feature type="compositionally biased region" description="Low complexity" evidence="1">
    <location>
        <begin position="296"/>
        <end position="312"/>
    </location>
</feature>
<feature type="region of interest" description="Disordered" evidence="1">
    <location>
        <begin position="271"/>
        <end position="336"/>
    </location>
</feature>
<dbReference type="EMBL" id="JAULSN010000003">
    <property type="protein sequence ID" value="KAK3375817.1"/>
    <property type="molecule type" value="Genomic_DNA"/>
</dbReference>
<sequence>MSQAGLSRVSDPRPDEPRGLPKDTLFFLSPRNQAAERICYYNWDTNPELPMIHLEINSANQKDLDLVEFINMKGEREDTPTKLVIVVGKDLQPKRPGCLLSFGVAGGNDVRLPPDNYYTKDIASRKLVQKGRKYHYHQCFFTIGSEEKRPLFLQDETRAYYQTAFNYVVPKKEGVPKSESLHAYNIEACAAPDPPSRGEIPLHDSSKLRLTLGRRPGDEDSTGALFSITWSPEALVPKRHSEIANLLLVKIPAKSGEQKNAAEVKVKVELGADSSSSSSSSSSKGTSLPVRAAKRAASAEVPSVPSSSATTAKAPGVKVPRTVASTNAEERNLNEG</sequence>
<gene>
    <name evidence="2" type="ORF">B0T24DRAFT_591520</name>
</gene>
<proteinExistence type="predicted"/>
<organism evidence="2 3">
    <name type="scientific">Lasiosphaeria ovina</name>
    <dbReference type="NCBI Taxonomy" id="92902"/>
    <lineage>
        <taxon>Eukaryota</taxon>
        <taxon>Fungi</taxon>
        <taxon>Dikarya</taxon>
        <taxon>Ascomycota</taxon>
        <taxon>Pezizomycotina</taxon>
        <taxon>Sordariomycetes</taxon>
        <taxon>Sordariomycetidae</taxon>
        <taxon>Sordariales</taxon>
        <taxon>Lasiosphaeriaceae</taxon>
        <taxon>Lasiosphaeria</taxon>
    </lineage>
</organism>
<protein>
    <submittedName>
        <fullName evidence="2">Uncharacterized protein</fullName>
    </submittedName>
</protein>
<reference evidence="2" key="2">
    <citation type="submission" date="2023-06" db="EMBL/GenBank/DDBJ databases">
        <authorList>
            <consortium name="Lawrence Berkeley National Laboratory"/>
            <person name="Haridas S."/>
            <person name="Hensen N."/>
            <person name="Bonometti L."/>
            <person name="Westerberg I."/>
            <person name="Brannstrom I.O."/>
            <person name="Guillou S."/>
            <person name="Cros-Aarteil S."/>
            <person name="Calhoun S."/>
            <person name="Kuo A."/>
            <person name="Mondo S."/>
            <person name="Pangilinan J."/>
            <person name="Riley R."/>
            <person name="Labutti K."/>
            <person name="Andreopoulos B."/>
            <person name="Lipzen A."/>
            <person name="Chen C."/>
            <person name="Yanf M."/>
            <person name="Daum C."/>
            <person name="Ng V."/>
            <person name="Clum A."/>
            <person name="Steindorff A."/>
            <person name="Ohm R."/>
            <person name="Martin F."/>
            <person name="Silar P."/>
            <person name="Natvig D."/>
            <person name="Lalanne C."/>
            <person name="Gautier V."/>
            <person name="Ament-Velasquez S.L."/>
            <person name="Kruys A."/>
            <person name="Hutchinson M.I."/>
            <person name="Powell A.J."/>
            <person name="Barry K."/>
            <person name="Miller A.N."/>
            <person name="Grigoriev I.V."/>
            <person name="Debuchy R."/>
            <person name="Gladieux P."/>
            <person name="Thoren M.H."/>
            <person name="Johannesson H."/>
        </authorList>
    </citation>
    <scope>NUCLEOTIDE SEQUENCE</scope>
    <source>
        <strain evidence="2">CBS 958.72</strain>
    </source>
</reference>
<dbReference type="Proteomes" id="UP001287356">
    <property type="component" value="Unassembled WGS sequence"/>
</dbReference>